<dbReference type="AlphaFoldDB" id="A0AAD2D8K1"/>
<keyword evidence="2" id="KW-1185">Reference proteome</keyword>
<accession>A0AAD2D8K1</accession>
<evidence type="ECO:0000313" key="2">
    <source>
        <dbReference type="Proteomes" id="UP001295684"/>
    </source>
</evidence>
<dbReference type="EMBL" id="CAMPGE010025892">
    <property type="protein sequence ID" value="CAI2383601.1"/>
    <property type="molecule type" value="Genomic_DNA"/>
</dbReference>
<evidence type="ECO:0000313" key="1">
    <source>
        <dbReference type="EMBL" id="CAI2383601.1"/>
    </source>
</evidence>
<sequence length="52" mass="6232">MLSLHERLCIINFCTSQTSRFYKRYHHIIWAESLNSQEGLLCDFESILIEIE</sequence>
<protein>
    <submittedName>
        <fullName evidence="1">Uncharacterized protein</fullName>
    </submittedName>
</protein>
<gene>
    <name evidence="1" type="ORF">ECRASSUSDP1_LOCUS25106</name>
</gene>
<organism evidence="1 2">
    <name type="scientific">Euplotes crassus</name>
    <dbReference type="NCBI Taxonomy" id="5936"/>
    <lineage>
        <taxon>Eukaryota</taxon>
        <taxon>Sar</taxon>
        <taxon>Alveolata</taxon>
        <taxon>Ciliophora</taxon>
        <taxon>Intramacronucleata</taxon>
        <taxon>Spirotrichea</taxon>
        <taxon>Hypotrichia</taxon>
        <taxon>Euplotida</taxon>
        <taxon>Euplotidae</taxon>
        <taxon>Moneuplotes</taxon>
    </lineage>
</organism>
<comment type="caution">
    <text evidence="1">The sequence shown here is derived from an EMBL/GenBank/DDBJ whole genome shotgun (WGS) entry which is preliminary data.</text>
</comment>
<proteinExistence type="predicted"/>
<reference evidence="1" key="1">
    <citation type="submission" date="2023-07" db="EMBL/GenBank/DDBJ databases">
        <authorList>
            <consortium name="AG Swart"/>
            <person name="Singh M."/>
            <person name="Singh A."/>
            <person name="Seah K."/>
            <person name="Emmerich C."/>
        </authorList>
    </citation>
    <scope>NUCLEOTIDE SEQUENCE</scope>
    <source>
        <strain evidence="1">DP1</strain>
    </source>
</reference>
<name>A0AAD2D8K1_EUPCR</name>
<dbReference type="Proteomes" id="UP001295684">
    <property type="component" value="Unassembled WGS sequence"/>
</dbReference>